<dbReference type="Proteomes" id="UP000760472">
    <property type="component" value="Unassembled WGS sequence"/>
</dbReference>
<gene>
    <name evidence="4" type="ORF">JW498_06815</name>
</gene>
<keyword evidence="2" id="KW-0067">ATP-binding</keyword>
<name>A0ABS2W5S6_9GAMM</name>
<evidence type="ECO:0000313" key="4">
    <source>
        <dbReference type="EMBL" id="MBN0987064.1"/>
    </source>
</evidence>
<dbReference type="Gene3D" id="3.30.470.20">
    <property type="entry name" value="ATP-grasp fold, B domain"/>
    <property type="match status" value="2"/>
</dbReference>
<sequence length="353" mass="40301">MNHLNKKLALLEADPHAYFIALALEDRSIEWHINTTNTDSEPLHWLCFKINGQDLVYRKSIFFEPGKGRWNDTGKKINQQAQLIVADKHATKTLLRKQGINTPRGEKFRRRDLQKALSYYKQLSGLICVKPNSGNRGRCVTSAISSYERYEQAIHAVADEFVHIVAEEHVEGEHFRFFYVEPEVIGVRRGVPLSVVGDGQCTIAELLEQKNRERRKRALITHPEVAIDNKIIEYLKAQNLTIESVLPSGERVFLRSSAGYPEGADTILLDKDEVHPDYLNIVARACQSVPGLHFSGVDIVIRDVTQPATDNNYWILELNSDPAFIPFYYPWKGKVVDVAGLTIDMMIERFPFR</sequence>
<dbReference type="RefSeq" id="WP_205213237.1">
    <property type="nucleotide sequence ID" value="NZ_JAFFZP010000007.1"/>
</dbReference>
<keyword evidence="5" id="KW-1185">Reference proteome</keyword>
<dbReference type="EMBL" id="JAFFZP010000007">
    <property type="protein sequence ID" value="MBN0987064.1"/>
    <property type="molecule type" value="Genomic_DNA"/>
</dbReference>
<dbReference type="PANTHER" id="PTHR21621:SF0">
    <property type="entry name" value="BETA-CITRYLGLUTAMATE SYNTHASE B-RELATED"/>
    <property type="match status" value="1"/>
</dbReference>
<keyword evidence="2" id="KW-0547">Nucleotide-binding</keyword>
<protein>
    <recommendedName>
        <fullName evidence="3">ATP-grasp domain-containing protein</fullName>
    </recommendedName>
</protein>
<reference evidence="4 5" key="1">
    <citation type="submission" date="2021-02" db="EMBL/GenBank/DDBJ databases">
        <title>A novel species of genus Amphritea isolated from a fishpond in China.</title>
        <authorList>
            <person name="Lu H."/>
        </authorList>
    </citation>
    <scope>NUCLEOTIDE SEQUENCE [LARGE SCALE GENOMIC DNA]</scope>
    <source>
        <strain evidence="4 5">RP18W</strain>
    </source>
</reference>
<evidence type="ECO:0000256" key="1">
    <source>
        <dbReference type="ARBA" id="ARBA00023211"/>
    </source>
</evidence>
<dbReference type="SUPFAM" id="SSF56059">
    <property type="entry name" value="Glutathione synthetase ATP-binding domain-like"/>
    <property type="match status" value="1"/>
</dbReference>
<evidence type="ECO:0000313" key="5">
    <source>
        <dbReference type="Proteomes" id="UP000760472"/>
    </source>
</evidence>
<evidence type="ECO:0000259" key="3">
    <source>
        <dbReference type="PROSITE" id="PS50975"/>
    </source>
</evidence>
<organism evidence="4 5">
    <name type="scientific">Amphritea pacifica</name>
    <dbReference type="NCBI Taxonomy" id="2811233"/>
    <lineage>
        <taxon>Bacteria</taxon>
        <taxon>Pseudomonadati</taxon>
        <taxon>Pseudomonadota</taxon>
        <taxon>Gammaproteobacteria</taxon>
        <taxon>Oceanospirillales</taxon>
        <taxon>Oceanospirillaceae</taxon>
        <taxon>Amphritea</taxon>
    </lineage>
</organism>
<dbReference type="InterPro" id="IPR011761">
    <property type="entry name" value="ATP-grasp"/>
</dbReference>
<dbReference type="PROSITE" id="PS50975">
    <property type="entry name" value="ATP_GRASP"/>
    <property type="match status" value="1"/>
</dbReference>
<comment type="caution">
    <text evidence="4">The sequence shown here is derived from an EMBL/GenBank/DDBJ whole genome shotgun (WGS) entry which is preliminary data.</text>
</comment>
<keyword evidence="1" id="KW-0464">Manganese</keyword>
<evidence type="ECO:0000256" key="2">
    <source>
        <dbReference type="PROSITE-ProRule" id="PRU00409"/>
    </source>
</evidence>
<accession>A0ABS2W5S6</accession>
<feature type="domain" description="ATP-grasp" evidence="3">
    <location>
        <begin position="92"/>
        <end position="347"/>
    </location>
</feature>
<proteinExistence type="predicted"/>
<dbReference type="PANTHER" id="PTHR21621">
    <property type="entry name" value="RIBOSOMAL PROTEIN S6 MODIFICATION PROTEIN"/>
    <property type="match status" value="1"/>
</dbReference>